<dbReference type="PANTHER" id="PTHR43537:SF24">
    <property type="entry name" value="GLUCONATE OPERON TRANSCRIPTIONAL REPRESSOR"/>
    <property type="match status" value="1"/>
</dbReference>
<evidence type="ECO:0000313" key="6">
    <source>
        <dbReference type="Proteomes" id="UP001500851"/>
    </source>
</evidence>
<reference evidence="6" key="1">
    <citation type="journal article" date="2019" name="Int. J. Syst. Evol. Microbiol.">
        <title>The Global Catalogue of Microorganisms (GCM) 10K type strain sequencing project: providing services to taxonomists for standard genome sequencing and annotation.</title>
        <authorList>
            <consortium name="The Broad Institute Genomics Platform"/>
            <consortium name="The Broad Institute Genome Sequencing Center for Infectious Disease"/>
            <person name="Wu L."/>
            <person name="Ma J."/>
        </authorList>
    </citation>
    <scope>NUCLEOTIDE SEQUENCE [LARGE SCALE GENOMIC DNA]</scope>
    <source>
        <strain evidence="6">JCM 14736</strain>
    </source>
</reference>
<dbReference type="InterPro" id="IPR036388">
    <property type="entry name" value="WH-like_DNA-bd_sf"/>
</dbReference>
<dbReference type="PANTHER" id="PTHR43537">
    <property type="entry name" value="TRANSCRIPTIONAL REGULATOR, GNTR FAMILY"/>
    <property type="match status" value="1"/>
</dbReference>
<evidence type="ECO:0000256" key="1">
    <source>
        <dbReference type="ARBA" id="ARBA00023015"/>
    </source>
</evidence>
<dbReference type="RefSeq" id="WP_344032935.1">
    <property type="nucleotide sequence ID" value="NZ_BAAAOB010000004.1"/>
</dbReference>
<dbReference type="Gene3D" id="1.10.10.10">
    <property type="entry name" value="Winged helix-like DNA-binding domain superfamily/Winged helix DNA-binding domain"/>
    <property type="match status" value="1"/>
</dbReference>
<comment type="caution">
    <text evidence="5">The sequence shown here is derived from an EMBL/GenBank/DDBJ whole genome shotgun (WGS) entry which is preliminary data.</text>
</comment>
<feature type="domain" description="HTH gntR-type" evidence="4">
    <location>
        <begin position="14"/>
        <end position="81"/>
    </location>
</feature>
<keyword evidence="3" id="KW-0804">Transcription</keyword>
<proteinExistence type="predicted"/>
<name>A0ABP4XZK9_9MICO</name>
<dbReference type="PROSITE" id="PS50949">
    <property type="entry name" value="HTH_GNTR"/>
    <property type="match status" value="1"/>
</dbReference>
<keyword evidence="1" id="KW-0805">Transcription regulation</keyword>
<evidence type="ECO:0000313" key="5">
    <source>
        <dbReference type="EMBL" id="GAA1796083.1"/>
    </source>
</evidence>
<protein>
    <submittedName>
        <fullName evidence="5">GntR family transcriptional regulator</fullName>
    </submittedName>
</protein>
<keyword evidence="2" id="KW-0238">DNA-binding</keyword>
<dbReference type="Pfam" id="PF00392">
    <property type="entry name" value="GntR"/>
    <property type="match status" value="1"/>
</dbReference>
<organism evidence="5 6">
    <name type="scientific">Leucobacter iarius</name>
    <dbReference type="NCBI Taxonomy" id="333963"/>
    <lineage>
        <taxon>Bacteria</taxon>
        <taxon>Bacillati</taxon>
        <taxon>Actinomycetota</taxon>
        <taxon>Actinomycetes</taxon>
        <taxon>Micrococcales</taxon>
        <taxon>Microbacteriaceae</taxon>
        <taxon>Leucobacter</taxon>
    </lineage>
</organism>
<accession>A0ABP4XZK9</accession>
<gene>
    <name evidence="5" type="ORF">GCM10009768_26400</name>
</gene>
<dbReference type="SUPFAM" id="SSF46785">
    <property type="entry name" value="Winged helix' DNA-binding domain"/>
    <property type="match status" value="1"/>
</dbReference>
<dbReference type="InterPro" id="IPR036390">
    <property type="entry name" value="WH_DNA-bd_sf"/>
</dbReference>
<dbReference type="SMART" id="SM00345">
    <property type="entry name" value="HTH_GNTR"/>
    <property type="match status" value="1"/>
</dbReference>
<evidence type="ECO:0000256" key="2">
    <source>
        <dbReference type="ARBA" id="ARBA00023125"/>
    </source>
</evidence>
<dbReference type="CDD" id="cd07377">
    <property type="entry name" value="WHTH_GntR"/>
    <property type="match status" value="1"/>
</dbReference>
<keyword evidence="6" id="KW-1185">Reference proteome</keyword>
<evidence type="ECO:0000256" key="3">
    <source>
        <dbReference type="ARBA" id="ARBA00023163"/>
    </source>
</evidence>
<evidence type="ECO:0000259" key="4">
    <source>
        <dbReference type="PROSITE" id="PS50949"/>
    </source>
</evidence>
<dbReference type="EMBL" id="BAAAOB010000004">
    <property type="protein sequence ID" value="GAA1796083.1"/>
    <property type="molecule type" value="Genomic_DNA"/>
</dbReference>
<dbReference type="InterPro" id="IPR000524">
    <property type="entry name" value="Tscrpt_reg_HTH_GntR"/>
</dbReference>
<sequence>MPIPKRTAAIPERRLLRDEVRDALRTAIINGDLLPGERIDDRAVQEWLSVSRTPVRQALDALAAEGFVEIAAHAHTRVVTPDPADVPYVLSTIGVLVSGMARQAIPLLAPKGREAAAKLAESVSGYAASRDREGMLSEATLLINLMRKECRNPILQQVSDSVTIKFRYFLAVAAREGEFQWDTLAKLYIELAVAIRAGEVDTACHLVETIQVLSPEMPATA</sequence>
<dbReference type="Proteomes" id="UP001500851">
    <property type="component" value="Unassembled WGS sequence"/>
</dbReference>